<keyword evidence="1" id="KW-0614">Plasmid</keyword>
<evidence type="ECO:0000313" key="2">
    <source>
        <dbReference type="Proteomes" id="UP000259030"/>
    </source>
</evidence>
<evidence type="ECO:0008006" key="3">
    <source>
        <dbReference type="Google" id="ProtNLM"/>
    </source>
</evidence>
<sequence length="284" mass="31074">MSTSDRLTNLTDEHAFDLQLATDKGIAAQRAEHFDLGIAPDRWLNRWVKVHDDLNAMLSIRFKGMDVTQPFVDVSVTTRPLTSNDFAALREVASREYGPFQALRLRFWSPADMNEFPEVAPDLRALAAPLSELRNQPVPEGLTLSPTPDDRHYVQAQAAYGVVDAQHPAHGAQASLISREDLQDGIEAGTMFDVMWNGDWSGYAGTLPGTNHGFLTQTVQELVLAPHARGQGLGPFLSVLLAHHLPDDGSVLYGTIHGENTGARQAALTAGRVDFGGWNWLPMG</sequence>
<dbReference type="KEGG" id="dfc:DFI_15850"/>
<dbReference type="Proteomes" id="UP000259030">
    <property type="component" value="Plasmid pDFI1"/>
</dbReference>
<accession>A0A221T1A4</accession>
<geneLocation type="plasmid" evidence="2">
    <name>pdfi1</name>
</geneLocation>
<dbReference type="Gene3D" id="3.40.630.30">
    <property type="match status" value="1"/>
</dbReference>
<name>A0A221T1A4_9DEIO</name>
<gene>
    <name evidence="1" type="ORF">DFI_15850</name>
</gene>
<dbReference type="AlphaFoldDB" id="A0A221T1A4"/>
<evidence type="ECO:0000313" key="1">
    <source>
        <dbReference type="EMBL" id="ASN82641.1"/>
    </source>
</evidence>
<protein>
    <recommendedName>
        <fullName evidence="3">N-acetyltransferase domain-containing protein</fullName>
    </recommendedName>
</protein>
<organism evidence="1 2">
    <name type="scientific">Deinococcus ficus</name>
    <dbReference type="NCBI Taxonomy" id="317577"/>
    <lineage>
        <taxon>Bacteria</taxon>
        <taxon>Thermotogati</taxon>
        <taxon>Deinococcota</taxon>
        <taxon>Deinococci</taxon>
        <taxon>Deinococcales</taxon>
        <taxon>Deinococcaceae</taxon>
        <taxon>Deinococcus</taxon>
    </lineage>
</organism>
<dbReference type="EMBL" id="CP021082">
    <property type="protein sequence ID" value="ASN82641.1"/>
    <property type="molecule type" value="Genomic_DNA"/>
</dbReference>
<keyword evidence="2" id="KW-1185">Reference proteome</keyword>
<dbReference type="SUPFAM" id="SSF55729">
    <property type="entry name" value="Acyl-CoA N-acyltransferases (Nat)"/>
    <property type="match status" value="1"/>
</dbReference>
<proteinExistence type="predicted"/>
<reference evidence="1 2" key="1">
    <citation type="submission" date="2017-05" db="EMBL/GenBank/DDBJ databases">
        <title>The complete genome sequence of Deinococcus ficus isolated from the rhizosphere of the Ficus religiosa L. in Taiwan.</title>
        <authorList>
            <person name="Wu K.-M."/>
            <person name="Liao T.-L."/>
            <person name="Liu Y.-M."/>
            <person name="Young C.-C."/>
            <person name="Tsai S.-F."/>
        </authorList>
    </citation>
    <scope>NUCLEOTIDE SEQUENCE [LARGE SCALE GENOMIC DNA]</scope>
    <source>
        <strain evidence="1 2">CC-FR2-10</strain>
        <plasmid evidence="2">pdfi1</plasmid>
    </source>
</reference>
<dbReference type="InterPro" id="IPR016181">
    <property type="entry name" value="Acyl_CoA_acyltransferase"/>
</dbReference>